<dbReference type="InterPro" id="IPR036388">
    <property type="entry name" value="WH-like_DNA-bd_sf"/>
</dbReference>
<dbReference type="SUPFAM" id="SSF46785">
    <property type="entry name" value="Winged helix' DNA-binding domain"/>
    <property type="match status" value="1"/>
</dbReference>
<sequence>MDRKEKIIEEIQKSTKPISASTLAKKLGVSRQIIVGDVALIRASGTHIIATPRGYLLDSQQTQNTYTIAVKHTQNQLADELYTIVDLGGSIIDVIVDHAIYGQLTGKLHLSSRYDVDQFLKKIQSDEAKPLSQLTDGLHLHTIQCQNQEAYQRIIKALDDKGYLFYKDN</sequence>
<protein>
    <submittedName>
        <fullName evidence="3">Transcription repressor NadR</fullName>
    </submittedName>
</protein>
<proteinExistence type="predicted"/>
<dbReference type="Gene3D" id="3.30.1340.20">
    <property type="entry name" value="3H domain"/>
    <property type="match status" value="1"/>
</dbReference>
<feature type="domain" description="3H" evidence="1">
    <location>
        <begin position="68"/>
        <end position="164"/>
    </location>
</feature>
<dbReference type="SUPFAM" id="SSF75500">
    <property type="entry name" value="Putative transcriptional regulator TM1602, C-terminal domain"/>
    <property type="match status" value="1"/>
</dbReference>
<dbReference type="InterPro" id="IPR013196">
    <property type="entry name" value="HTH_11"/>
</dbReference>
<dbReference type="Proteomes" id="UP001060112">
    <property type="component" value="Chromosome"/>
</dbReference>
<name>A0ABY5I4M8_9FIRM</name>
<evidence type="ECO:0000313" key="3">
    <source>
        <dbReference type="EMBL" id="UTY40299.1"/>
    </source>
</evidence>
<dbReference type="InterPro" id="IPR026043">
    <property type="entry name" value="NadR"/>
</dbReference>
<dbReference type="InterPro" id="IPR036390">
    <property type="entry name" value="WH_DNA-bd_sf"/>
</dbReference>
<dbReference type="Pfam" id="PF02829">
    <property type="entry name" value="3H"/>
    <property type="match status" value="1"/>
</dbReference>
<keyword evidence="4" id="KW-1185">Reference proteome</keyword>
<dbReference type="EMBL" id="CP101620">
    <property type="protein sequence ID" value="UTY40299.1"/>
    <property type="molecule type" value="Genomic_DNA"/>
</dbReference>
<dbReference type="InterPro" id="IPR035922">
    <property type="entry name" value="3H_dom_sf"/>
</dbReference>
<dbReference type="RefSeq" id="WP_290141721.1">
    <property type="nucleotide sequence ID" value="NZ_CP101620.1"/>
</dbReference>
<dbReference type="PANTHER" id="PTHR40068">
    <property type="entry name" value="TRANSCRIPTION REPRESSOR NIAR-RELATED"/>
    <property type="match status" value="1"/>
</dbReference>
<feature type="domain" description="Helix-turn-helix type 11" evidence="2">
    <location>
        <begin position="3"/>
        <end position="55"/>
    </location>
</feature>
<accession>A0ABY5I4M8</accession>
<dbReference type="Gene3D" id="1.10.10.10">
    <property type="entry name" value="Winged helix-like DNA-binding domain superfamily/Winged helix DNA-binding domain"/>
    <property type="match status" value="1"/>
</dbReference>
<dbReference type="PANTHER" id="PTHR40068:SF1">
    <property type="entry name" value="TRANSCRIPTION REPRESSOR NIAR-RELATED"/>
    <property type="match status" value="1"/>
</dbReference>
<evidence type="ECO:0000313" key="4">
    <source>
        <dbReference type="Proteomes" id="UP001060112"/>
    </source>
</evidence>
<organism evidence="3 4">
    <name type="scientific">Allocoprobacillus halotolerans</name>
    <dbReference type="NCBI Taxonomy" id="2944914"/>
    <lineage>
        <taxon>Bacteria</taxon>
        <taxon>Bacillati</taxon>
        <taxon>Bacillota</taxon>
        <taxon>Erysipelotrichia</taxon>
        <taxon>Erysipelotrichales</taxon>
        <taxon>Erysipelotrichaceae</taxon>
        <taxon>Allocoprobacillus</taxon>
    </lineage>
</organism>
<dbReference type="InterPro" id="IPR004173">
    <property type="entry name" value="3H_domain"/>
</dbReference>
<evidence type="ECO:0000259" key="2">
    <source>
        <dbReference type="Pfam" id="PF08279"/>
    </source>
</evidence>
<evidence type="ECO:0000259" key="1">
    <source>
        <dbReference type="Pfam" id="PF02829"/>
    </source>
</evidence>
<gene>
    <name evidence="3" type="ORF">NMU03_05800</name>
</gene>
<dbReference type="PIRSF" id="PIRSF037847">
    <property type="entry name" value="NiaR"/>
    <property type="match status" value="1"/>
</dbReference>
<reference evidence="3" key="1">
    <citation type="submission" date="2022-07" db="EMBL/GenBank/DDBJ databases">
        <title>Faecal culturing of patients with breast cancer.</title>
        <authorList>
            <person name="Teng N.M.Y."/>
            <person name="Kiu R."/>
            <person name="Evans R."/>
            <person name="Baker D.J."/>
            <person name="Zenner C."/>
            <person name="Robinson S.D."/>
            <person name="Hall L.J."/>
        </authorList>
    </citation>
    <scope>NUCLEOTIDE SEQUENCE</scope>
    <source>
        <strain evidence="3">LH1062</strain>
    </source>
</reference>
<dbReference type="Pfam" id="PF08279">
    <property type="entry name" value="HTH_11"/>
    <property type="match status" value="1"/>
</dbReference>